<organism evidence="1 2">
    <name type="scientific">Ramlibacter pinisoli</name>
    <dbReference type="NCBI Taxonomy" id="2682844"/>
    <lineage>
        <taxon>Bacteria</taxon>
        <taxon>Pseudomonadati</taxon>
        <taxon>Pseudomonadota</taxon>
        <taxon>Betaproteobacteria</taxon>
        <taxon>Burkholderiales</taxon>
        <taxon>Comamonadaceae</taxon>
        <taxon>Ramlibacter</taxon>
    </lineage>
</organism>
<evidence type="ECO:0008006" key="3">
    <source>
        <dbReference type="Google" id="ProtNLM"/>
    </source>
</evidence>
<dbReference type="RefSeq" id="WP_157399232.1">
    <property type="nucleotide sequence ID" value="NZ_WSEL01000009.1"/>
</dbReference>
<comment type="caution">
    <text evidence="1">The sequence shown here is derived from an EMBL/GenBank/DDBJ whole genome shotgun (WGS) entry which is preliminary data.</text>
</comment>
<evidence type="ECO:0000313" key="1">
    <source>
        <dbReference type="EMBL" id="MVQ31145.1"/>
    </source>
</evidence>
<accession>A0A6N8IX58</accession>
<gene>
    <name evidence="1" type="ORF">GON04_16925</name>
</gene>
<protein>
    <recommendedName>
        <fullName evidence="3">ThuA-like domain-containing protein</fullName>
    </recommendedName>
</protein>
<keyword evidence="2" id="KW-1185">Reference proteome</keyword>
<proteinExistence type="predicted"/>
<dbReference type="EMBL" id="WSEL01000009">
    <property type="protein sequence ID" value="MVQ31145.1"/>
    <property type="molecule type" value="Genomic_DNA"/>
</dbReference>
<dbReference type="AlphaFoldDB" id="A0A6N8IX58"/>
<dbReference type="Proteomes" id="UP000469385">
    <property type="component" value="Unassembled WGS sequence"/>
</dbReference>
<name>A0A6N8IX58_9BURK</name>
<reference evidence="1 2" key="1">
    <citation type="submission" date="2019-12" db="EMBL/GenBank/DDBJ databases">
        <authorList>
            <person name="Huq M.A."/>
        </authorList>
    </citation>
    <scope>NUCLEOTIDE SEQUENCE [LARGE SCALE GENOMIC DNA]</scope>
    <source>
        <strain evidence="1 2">MAH-25</strain>
    </source>
</reference>
<evidence type="ECO:0000313" key="2">
    <source>
        <dbReference type="Proteomes" id="UP000469385"/>
    </source>
</evidence>
<sequence>MTTLSAARTYNQVHVPRRFARGKRRISIYWTWSYGWESNRELMQLDNRFATMTEFRRAAWPAYEGWQWSDAAFLQGIAGTLELLHRSAQQFQAVAGEATGQPVAVFQRIDQAGYRQPLDERVLADADTLLVFGMDHLACGDEASTGEIAAIKEWLEREGTCLVLAPHHDVGFSDDPEMRQQEYLHHGDPVVPRQQRFSCYTRSLMKALGIPVVNRWGLRPAVLPGARTPMPLTADRDIDQLGLLNGVTSLNFHPHLPHYEVLDPGNSLIRVLGRQPVDTTRPHPFVTAGNTEFNALLWIAPNGQRAGDVVMVDVAHFTTLSGRTPSLETFWRNVAAMQ</sequence>